<dbReference type="Gene3D" id="3.30.70.270">
    <property type="match status" value="1"/>
</dbReference>
<dbReference type="GO" id="GO:0005886">
    <property type="term" value="C:plasma membrane"/>
    <property type="evidence" value="ECO:0007669"/>
    <property type="project" value="TreeGrafter"/>
</dbReference>
<dbReference type="InterPro" id="IPR029787">
    <property type="entry name" value="Nucleotide_cyclase"/>
</dbReference>
<protein>
    <submittedName>
        <fullName evidence="2">Diguanylate cyclase (GGDEF domain)</fullName>
    </submittedName>
</protein>
<dbReference type="SUPFAM" id="SSF55073">
    <property type="entry name" value="Nucleotide cyclase"/>
    <property type="match status" value="1"/>
</dbReference>
<dbReference type="EMBL" id="UOFX01000020">
    <property type="protein sequence ID" value="VAX06848.1"/>
    <property type="molecule type" value="Genomic_DNA"/>
</dbReference>
<dbReference type="GO" id="GO:0043709">
    <property type="term" value="P:cell adhesion involved in single-species biofilm formation"/>
    <property type="evidence" value="ECO:0007669"/>
    <property type="project" value="TreeGrafter"/>
</dbReference>
<dbReference type="FunFam" id="3.30.70.270:FF:000001">
    <property type="entry name" value="Diguanylate cyclase domain protein"/>
    <property type="match status" value="1"/>
</dbReference>
<dbReference type="SMART" id="SM00267">
    <property type="entry name" value="GGDEF"/>
    <property type="match status" value="1"/>
</dbReference>
<reference evidence="2" key="1">
    <citation type="submission" date="2018-06" db="EMBL/GenBank/DDBJ databases">
        <authorList>
            <person name="Zhirakovskaya E."/>
        </authorList>
    </citation>
    <scope>NUCLEOTIDE SEQUENCE</scope>
</reference>
<proteinExistence type="predicted"/>
<dbReference type="Pfam" id="PF00990">
    <property type="entry name" value="GGDEF"/>
    <property type="match status" value="1"/>
</dbReference>
<dbReference type="InterPro" id="IPR043128">
    <property type="entry name" value="Rev_trsase/Diguanyl_cyclase"/>
</dbReference>
<dbReference type="InterPro" id="IPR050469">
    <property type="entry name" value="Diguanylate_Cyclase"/>
</dbReference>
<feature type="domain" description="GGDEF" evidence="1">
    <location>
        <begin position="173"/>
        <end position="304"/>
    </location>
</feature>
<dbReference type="PROSITE" id="PS50887">
    <property type="entry name" value="GGDEF"/>
    <property type="match status" value="1"/>
</dbReference>
<evidence type="ECO:0000259" key="1">
    <source>
        <dbReference type="PROSITE" id="PS50887"/>
    </source>
</evidence>
<gene>
    <name evidence="2" type="ORF">MNBD_GAMMA26-1939</name>
</gene>
<evidence type="ECO:0000313" key="2">
    <source>
        <dbReference type="EMBL" id="VAX06848.1"/>
    </source>
</evidence>
<dbReference type="CDD" id="cd01949">
    <property type="entry name" value="GGDEF"/>
    <property type="match status" value="1"/>
</dbReference>
<dbReference type="GO" id="GO:0052621">
    <property type="term" value="F:diguanylate cyclase activity"/>
    <property type="evidence" value="ECO:0007669"/>
    <property type="project" value="TreeGrafter"/>
</dbReference>
<dbReference type="AlphaFoldDB" id="A0A3B1B637"/>
<dbReference type="PANTHER" id="PTHR45138">
    <property type="entry name" value="REGULATORY COMPONENTS OF SENSORY TRANSDUCTION SYSTEM"/>
    <property type="match status" value="1"/>
</dbReference>
<dbReference type="InterPro" id="IPR000160">
    <property type="entry name" value="GGDEF_dom"/>
</dbReference>
<dbReference type="GO" id="GO:1902201">
    <property type="term" value="P:negative regulation of bacterial-type flagellum-dependent cell motility"/>
    <property type="evidence" value="ECO:0007669"/>
    <property type="project" value="TreeGrafter"/>
</dbReference>
<organism evidence="2">
    <name type="scientific">hydrothermal vent metagenome</name>
    <dbReference type="NCBI Taxonomy" id="652676"/>
    <lineage>
        <taxon>unclassified sequences</taxon>
        <taxon>metagenomes</taxon>
        <taxon>ecological metagenomes</taxon>
    </lineage>
</organism>
<accession>A0A3B1B637</accession>
<dbReference type="NCBIfam" id="TIGR00254">
    <property type="entry name" value="GGDEF"/>
    <property type="match status" value="1"/>
</dbReference>
<name>A0A3B1B637_9ZZZZ</name>
<sequence>MATQAHTAPSYINAEVIKADHSIDPTLGAALGHSALELGNFLQTTLDINELIALFADKIIQSVAYRGLHYVNQADDVNIHIGGYSAHMCTYQLTIEDNSLGALTIYPQKPLKENELVVLENMMCALVYPLRNALLYTSALRSAHIDPLTGINNRAGMNAAIKREISLGHRHNTPMSVMMLDIDHFKRINDNYGHASGDAVLQTVAKCIKDSIRGSDAVFRFGGEEFLIVLSSTEMKGAIILAERIRQQVEQLSFGTQKGLKATASIGVTSLSSKDSITTLFERVDNALYSAKHDGRNRVVSTPPPGESHTN</sequence>
<dbReference type="PANTHER" id="PTHR45138:SF9">
    <property type="entry name" value="DIGUANYLATE CYCLASE DGCM-RELATED"/>
    <property type="match status" value="1"/>
</dbReference>